<proteinExistence type="predicted"/>
<dbReference type="EMBL" id="JBBPBK010000004">
    <property type="protein sequence ID" value="KAK9287151.1"/>
    <property type="molecule type" value="Genomic_DNA"/>
</dbReference>
<comment type="caution">
    <text evidence="3">The sequence shown here is derived from an EMBL/GenBank/DDBJ whole genome shotgun (WGS) entry which is preliminary data.</text>
</comment>
<name>A0AAP0RY11_LIQFO</name>
<dbReference type="Proteomes" id="UP001415857">
    <property type="component" value="Unassembled WGS sequence"/>
</dbReference>
<protein>
    <recommendedName>
        <fullName evidence="2">GCVT N-terminal domain-containing protein</fullName>
    </recommendedName>
</protein>
<sequence length="429" mass="46645">MPCVVSCVAGNCRSLTLRWRRPLPCNSLQPHHHFLKDAFKTQQQQHKLSLCLSHTTTTTTTASAALPFDLSPPPIDHDLLDTVTVAGAKVSEDGIVETFDNDEEALDAVYNGVVVVDASHFGRIRVSGEDRIQFLHNQSTANFECLREGQGCDTVFVTPTARTIDIAHAWIMKNAIILVVSPLTRGSITEMLKKYIFFADKVEIEDITKQTCFFILVGPKSNQVMEGLNLNDLVGQPYGTHRHYSVNGMPITVGVGNVISEEGFSLLMSPAAAGSVWKTLLSQGAIPMGSNAWEKLRIFQGRPAPGKELTNEFNILEAGLWNSISLNKGCYKGQETISRLITYDGVKQRLWGLCLSAPAEPGSPITVDGKKVGKLTSYSSGRQGSEHFGLGYIKRQAASNGDSVIVGDSIVGTVVEVPFLARQSPLSKS</sequence>
<dbReference type="InterPro" id="IPR028896">
    <property type="entry name" value="GcvT/YgfZ/DmdA"/>
</dbReference>
<dbReference type="PANTHER" id="PTHR43757">
    <property type="entry name" value="AMINOMETHYLTRANSFERASE"/>
    <property type="match status" value="1"/>
</dbReference>
<dbReference type="Gene3D" id="3.30.1360.120">
    <property type="entry name" value="Probable tRNA modification gtpase trme, domain 1"/>
    <property type="match status" value="1"/>
</dbReference>
<keyword evidence="4" id="KW-1185">Reference proteome</keyword>
<organism evidence="3 4">
    <name type="scientific">Liquidambar formosana</name>
    <name type="common">Formosan gum</name>
    <dbReference type="NCBI Taxonomy" id="63359"/>
    <lineage>
        <taxon>Eukaryota</taxon>
        <taxon>Viridiplantae</taxon>
        <taxon>Streptophyta</taxon>
        <taxon>Embryophyta</taxon>
        <taxon>Tracheophyta</taxon>
        <taxon>Spermatophyta</taxon>
        <taxon>Magnoliopsida</taxon>
        <taxon>eudicotyledons</taxon>
        <taxon>Gunneridae</taxon>
        <taxon>Pentapetalae</taxon>
        <taxon>Saxifragales</taxon>
        <taxon>Altingiaceae</taxon>
        <taxon>Liquidambar</taxon>
    </lineage>
</organism>
<dbReference type="PANTHER" id="PTHR43757:SF14">
    <property type="entry name" value="GLYCINE CLEAVAGE T-PROTEIN FAMILY"/>
    <property type="match status" value="1"/>
</dbReference>
<dbReference type="GO" id="GO:0005739">
    <property type="term" value="C:mitochondrion"/>
    <property type="evidence" value="ECO:0007669"/>
    <property type="project" value="TreeGrafter"/>
</dbReference>
<dbReference type="InterPro" id="IPR017703">
    <property type="entry name" value="YgfZ/GCV_T_CS"/>
</dbReference>
<dbReference type="NCBIfam" id="TIGR03317">
    <property type="entry name" value="ygfZ_signature"/>
    <property type="match status" value="1"/>
</dbReference>
<dbReference type="FunFam" id="3.30.1360.120:FF:000021">
    <property type="entry name" value="Slr0635 protein"/>
    <property type="match status" value="1"/>
</dbReference>
<evidence type="ECO:0000256" key="1">
    <source>
        <dbReference type="ARBA" id="ARBA00022946"/>
    </source>
</evidence>
<reference evidence="3 4" key="1">
    <citation type="journal article" date="2024" name="Plant J.">
        <title>Genome sequences and population genomics reveal climatic adaptation and genomic divergence between two closely related sweetgum species.</title>
        <authorList>
            <person name="Xu W.Q."/>
            <person name="Ren C.Q."/>
            <person name="Zhang X.Y."/>
            <person name="Comes H.P."/>
            <person name="Liu X.H."/>
            <person name="Li Y.G."/>
            <person name="Kettle C.J."/>
            <person name="Jalonen R."/>
            <person name="Gaisberger H."/>
            <person name="Ma Y.Z."/>
            <person name="Qiu Y.X."/>
        </authorList>
    </citation>
    <scope>NUCLEOTIDE SEQUENCE [LARGE SCALE GENOMIC DNA]</scope>
    <source>
        <strain evidence="3">Hangzhou</strain>
    </source>
</reference>
<dbReference type="InterPro" id="IPR006222">
    <property type="entry name" value="GCVT_N"/>
</dbReference>
<keyword evidence="1" id="KW-0809">Transit peptide</keyword>
<dbReference type="InterPro" id="IPR029043">
    <property type="entry name" value="GcvT/YgfZ_C"/>
</dbReference>
<accession>A0AAP0RY11</accession>
<gene>
    <name evidence="3" type="ORF">L1049_015562</name>
</gene>
<dbReference type="AlphaFoldDB" id="A0AAP0RY11"/>
<evidence type="ECO:0000313" key="4">
    <source>
        <dbReference type="Proteomes" id="UP001415857"/>
    </source>
</evidence>
<dbReference type="InterPro" id="IPR027266">
    <property type="entry name" value="TrmE/GcvT-like"/>
</dbReference>
<evidence type="ECO:0000259" key="2">
    <source>
        <dbReference type="Pfam" id="PF01571"/>
    </source>
</evidence>
<feature type="domain" description="GCVT N-terminal" evidence="2">
    <location>
        <begin position="102"/>
        <end position="328"/>
    </location>
</feature>
<dbReference type="SUPFAM" id="SSF103025">
    <property type="entry name" value="Folate-binding domain"/>
    <property type="match status" value="1"/>
</dbReference>
<evidence type="ECO:0000313" key="3">
    <source>
        <dbReference type="EMBL" id="KAK9287151.1"/>
    </source>
</evidence>
<dbReference type="SUPFAM" id="SSF101790">
    <property type="entry name" value="Aminomethyltransferase beta-barrel domain"/>
    <property type="match status" value="1"/>
</dbReference>
<dbReference type="Pfam" id="PF01571">
    <property type="entry name" value="GCV_T"/>
    <property type="match status" value="1"/>
</dbReference>